<name>A0A1G8GGM9_9FLAO</name>
<evidence type="ECO:0000313" key="4">
    <source>
        <dbReference type="Proteomes" id="UP000243588"/>
    </source>
</evidence>
<keyword evidence="1" id="KW-0732">Signal</keyword>
<gene>
    <name evidence="3" type="ORF">SAMN05421818_1274</name>
</gene>
<dbReference type="InterPro" id="IPR058515">
    <property type="entry name" value="DUF8202"/>
</dbReference>
<accession>A0A1G8GGM9</accession>
<sequence length="1495" mass="165077">MKKIFILFFYLISFVSFAQNPGGIQGVTTELWLKADELGVNVKDGEDIKDWKDKSNKGRHFSAPLEYRPRFIESSMNYNPAVEFYYQEKDEDEGIEGVTKLNNERRKLVSNNSFIVNGNTSYFVIWVSRVDKENSNANATVLKLGGSKETNNFGWSKSGALWDEIGSTKTVHNYSESDYGIGMSIIPNIKAGGVHNLYFNGLKSGAREAAKTLNTAVNLAVIGNSGGASVSTNAFFGEVYEIIVLSRPAGANGVSLTPLEMNKINTYLAIKYGISLDKYGGQRSYTLSDGTDVYNIDSNGYVAYNKDVFGIARDNGSGLHQKQSVSSEKPYMTVYLGDFADTNAENNSVLTDKYALMFGGNGLEGTSSYKYDVGTKFANYTLTSVIEGGVETKDRISTIYNYKYRAKTTGKTAFTVNLAPNLGEWLLISKDEKFSPATTRIYKINGGKVEGVEIMDGDYIGFALYAKAPGGVFSGLKMWLNASIPNTVSVNSDGEILNWRDYAGLGTSYRRRAANKASAKYVKYDEKTNFHPTLKFEKKEDYLITDKAPFSVAVPSNVAFYTVVNHSFATTRSYFIGFGDHIINTKARRPAFGVYRDKAAGKGRIGSTGLTNSKQRLFTPMSTTIAGYHWNVGSTITFEFDAHSESVKHTYKTVLMNEKGMLGLGSSSSNYFLDGVMPEVIAYEGVLTQDERNRINSYLGLKYGITIDLNKESPLVNFDYLFSDGKSIWKGNDKIHNMYHNNVTSVLRDDDASLYNRQSKSTEVGSALHMGVGTKLGIDPILGDINKDKSAITWGHNNQPMSTYSFAGNQEICGAMDSRLNGRVWLVDNVNFDQEIMVSAYGPEFPFNGANYQVFLLVADSAEKLTANKWDQVVPMAFVDGKHIVNYKFRDKFTYITFGAKVVGTCDNCEFPGIKSIDFTKSNWKRGDKAKSFNLGDNFNVNITVEDLGGGLKKKYPRASSKKSLKERIASNKMVTTKIAFTKDNKQKAAAATSFELFDVDRTGRVLDVVQVIGYCNGSPVYPKLSYTYNKAAKSRYTIDNVGTAKAKKTGVPGNGNSGYTNKKGRVFVDFEHPVEEIHVIYKTEVGKGAAYIGIGPMEFYCVAPLPPPNEDGLILTKQGPAEAKLCDIIDYTFRSVNTNCASKEVLFTDTLPEGMVWVNDSFSAGGIDIEDEQIYGYGTRTLVVSGLMIPGGGSTYTFRASAIFDENAKPGIYKNRAALDYDRNGKKVELLSQDRLTGNDFTETDVKDSPRPKQIITSFTSDKSCFSLSKEIEFTIEIDNPNDVKIEEMFLGIDYDNVSFKLVSGSLQTSKGLNLGSNQGEEGSLEFEDFTLPSGKSWIKYKVKASDNLADYDIDSTTKDPADVNFSYELISESEDDCLASSLVNANGEIDLPFCTICYYKPVTGSSGDIFASEGFMALTTLKRMNNAWMSQRGNAFVVLESKDKGLVITRLTTDQIMKLEAKEGMLVYDTTVNCVKLYNGKAWGCVEQGCVDE</sequence>
<keyword evidence="4" id="KW-1185">Reference proteome</keyword>
<evidence type="ECO:0000313" key="3">
    <source>
        <dbReference type="EMBL" id="SDH93437.1"/>
    </source>
</evidence>
<dbReference type="NCBIfam" id="TIGR01451">
    <property type="entry name" value="B_ant_repeat"/>
    <property type="match status" value="1"/>
</dbReference>
<protein>
    <submittedName>
        <fullName evidence="3">Conserved repeat domain-containing protein</fullName>
    </submittedName>
</protein>
<dbReference type="EMBL" id="FNDQ01000027">
    <property type="protein sequence ID" value="SDH93437.1"/>
    <property type="molecule type" value="Genomic_DNA"/>
</dbReference>
<reference evidence="4" key="1">
    <citation type="submission" date="2016-10" db="EMBL/GenBank/DDBJ databases">
        <authorList>
            <person name="Varghese N."/>
            <person name="Submissions S."/>
        </authorList>
    </citation>
    <scope>NUCLEOTIDE SEQUENCE [LARGE SCALE GENOMIC DNA]</scope>
    <source>
        <strain evidence="4">DSM 23313</strain>
    </source>
</reference>
<proteinExistence type="predicted"/>
<feature type="domain" description="DUF8202" evidence="2">
    <location>
        <begin position="691"/>
        <end position="877"/>
    </location>
</feature>
<evidence type="ECO:0000256" key="1">
    <source>
        <dbReference type="SAM" id="SignalP"/>
    </source>
</evidence>
<dbReference type="Pfam" id="PF26628">
    <property type="entry name" value="DUF8202"/>
    <property type="match status" value="2"/>
</dbReference>
<feature type="chain" id="PRO_5017447940" evidence="1">
    <location>
        <begin position="19"/>
        <end position="1495"/>
    </location>
</feature>
<dbReference type="STRING" id="702745.SAMN05421818_1274"/>
<organism evidence="3 4">
    <name type="scientific">Myroides phaeus</name>
    <dbReference type="NCBI Taxonomy" id="702745"/>
    <lineage>
        <taxon>Bacteria</taxon>
        <taxon>Pseudomonadati</taxon>
        <taxon>Bacteroidota</taxon>
        <taxon>Flavobacteriia</taxon>
        <taxon>Flavobacteriales</taxon>
        <taxon>Flavobacteriaceae</taxon>
        <taxon>Myroides</taxon>
    </lineage>
</organism>
<feature type="domain" description="DUF8202" evidence="2">
    <location>
        <begin position="260"/>
        <end position="457"/>
    </location>
</feature>
<dbReference type="InterPro" id="IPR047589">
    <property type="entry name" value="DUF11_rpt"/>
</dbReference>
<evidence type="ECO:0000259" key="2">
    <source>
        <dbReference type="Pfam" id="PF26628"/>
    </source>
</evidence>
<dbReference type="RefSeq" id="WP_090410251.1">
    <property type="nucleotide sequence ID" value="NZ_FNDQ01000027.1"/>
</dbReference>
<feature type="signal peptide" evidence="1">
    <location>
        <begin position="1"/>
        <end position="18"/>
    </location>
</feature>
<dbReference type="Proteomes" id="UP000243588">
    <property type="component" value="Unassembled WGS sequence"/>
</dbReference>